<reference evidence="8" key="3">
    <citation type="submission" date="2025-05" db="UniProtKB">
        <authorList>
            <consortium name="Ensembl"/>
        </authorList>
    </citation>
    <scope>IDENTIFICATION</scope>
</reference>
<keyword evidence="10" id="KW-1185">Reference proteome</keyword>
<gene>
    <name evidence="7" type="ORF">EI555_020993</name>
</gene>
<protein>
    <recommendedName>
        <fullName evidence="5">Ferritin</fullName>
    </recommendedName>
</protein>
<name>A0A4U1FDX2_MONMO</name>
<reference evidence="9" key="1">
    <citation type="journal article" date="2019" name="IScience">
        <title>Narwhal Genome Reveals Long-Term Low Genetic Diversity despite Current Large Abundance Size.</title>
        <authorList>
            <person name="Westbury M.V."/>
            <person name="Petersen B."/>
            <person name="Garde E."/>
            <person name="Heide-Jorgensen M.P."/>
            <person name="Lorenzen E.D."/>
        </authorList>
    </citation>
    <scope>NUCLEOTIDE SEQUENCE [LARGE SCALE GENOMIC DNA]</scope>
</reference>
<evidence type="ECO:0000256" key="3">
    <source>
        <dbReference type="ARBA" id="ARBA00047045"/>
    </source>
</evidence>
<dbReference type="AlphaFoldDB" id="A0A4U1FDX2"/>
<evidence type="ECO:0000256" key="4">
    <source>
        <dbReference type="PIRSR" id="PIRSR601519-1"/>
    </source>
</evidence>
<dbReference type="PANTHER" id="PTHR11431:SF47">
    <property type="entry name" value="FERRITIN LIGHT CHAIN"/>
    <property type="match status" value="1"/>
</dbReference>
<dbReference type="InterPro" id="IPR001519">
    <property type="entry name" value="Ferritin"/>
</dbReference>
<dbReference type="GO" id="GO:0006879">
    <property type="term" value="P:intracellular iron ion homeostasis"/>
    <property type="evidence" value="ECO:0007669"/>
    <property type="project" value="UniProtKB-KW"/>
</dbReference>
<accession>A0A4U1FDX2</accession>
<evidence type="ECO:0000313" key="10">
    <source>
        <dbReference type="Proteomes" id="UP000694561"/>
    </source>
</evidence>
<keyword evidence="4 5" id="KW-0479">Metal-binding</keyword>
<dbReference type="GO" id="GO:0008199">
    <property type="term" value="F:ferric iron binding"/>
    <property type="evidence" value="ECO:0007669"/>
    <property type="project" value="InterPro"/>
</dbReference>
<dbReference type="GO" id="GO:0008198">
    <property type="term" value="F:ferrous iron binding"/>
    <property type="evidence" value="ECO:0007669"/>
    <property type="project" value="TreeGrafter"/>
</dbReference>
<dbReference type="GeneTree" id="ENSGT00940000153096"/>
<dbReference type="GO" id="GO:0006826">
    <property type="term" value="P:iron ion transport"/>
    <property type="evidence" value="ECO:0007669"/>
    <property type="project" value="InterPro"/>
</dbReference>
<dbReference type="PANTHER" id="PTHR11431">
    <property type="entry name" value="FERRITIN"/>
    <property type="match status" value="1"/>
</dbReference>
<dbReference type="EMBL" id="RWIC01000231">
    <property type="protein sequence ID" value="TKC47046.1"/>
    <property type="molecule type" value="Genomic_DNA"/>
</dbReference>
<sequence>MHKIGEEEKKAFGWKQSASDTYLSPGFYFHREDVALEGLGHGFCELAKEKCQGARCLLKMQNQCVRHAIFQDKQKLSHQEWGETLDDTEAAKALEKNLNQAVWDLRALRCARADSV</sequence>
<feature type="domain" description="Ferritin-like diiron" evidence="6">
    <location>
        <begin position="1"/>
        <end position="116"/>
    </location>
</feature>
<dbReference type="InterPro" id="IPR012347">
    <property type="entry name" value="Ferritin-like"/>
</dbReference>
<comment type="subcellular location">
    <subcellularLocation>
        <location evidence="1">Autolysosome</location>
    </subcellularLocation>
</comment>
<dbReference type="GO" id="GO:0044754">
    <property type="term" value="C:autolysosome"/>
    <property type="evidence" value="ECO:0007669"/>
    <property type="project" value="UniProtKB-SubCell"/>
</dbReference>
<comment type="function">
    <text evidence="2">Stores iron in a soluble, non-toxic, readily available form. Important for iron homeostasis. Iron is taken up in the ferrous form and deposited as ferric hydroxides after oxidation. Also plays a role in delivery of iron to cells. Mediates iron uptake in capsule cells of the developing kidney. Delivery to lysosomes by the cargo receptor NCOA4 for autophagic degradation and release or iron.</text>
</comment>
<evidence type="ECO:0000256" key="5">
    <source>
        <dbReference type="RuleBase" id="RU361145"/>
    </source>
</evidence>
<dbReference type="InterPro" id="IPR009040">
    <property type="entry name" value="Ferritin-like_diiron"/>
</dbReference>
<reference evidence="7" key="2">
    <citation type="journal article" date="2019" name="IScience">
        <title>Narwhal Genome Reveals Long-Term Low Genetic Diversity despite Current Large Abundance Size.</title>
        <authorList>
            <person name="Westbury M.V."/>
            <person name="Petersen B."/>
            <person name="Garde E."/>
            <person name="Heide-Jorgensen M.P."/>
            <person name="Lorenzen E.D."/>
        </authorList>
    </citation>
    <scope>NUCLEOTIDE SEQUENCE</scope>
    <source>
        <strain evidence="7">MVW</strain>
        <tissue evidence="7">Liver</tissue>
    </source>
</reference>
<dbReference type="Proteomes" id="UP000694561">
    <property type="component" value="Unplaced"/>
</dbReference>
<comment type="subunit">
    <text evidence="3">Oligomer of 24 subunits. There are two types of subunits: L (light) chain and H (heavy) chain. The major chain can be light or heavy, depending on the species and tissue type. The functional molecule forms a roughly spherical shell with a diameter of 12 nm and contains a central cavity into which the insoluble mineral iron core is deposited. Interacts with NCOA4.</text>
</comment>
<evidence type="ECO:0000256" key="1">
    <source>
        <dbReference type="ARBA" id="ARBA00044942"/>
    </source>
</evidence>
<keyword evidence="5" id="KW-0409">Iron storage</keyword>
<dbReference type="Proteomes" id="UP000308365">
    <property type="component" value="Unassembled WGS sequence"/>
</dbReference>
<evidence type="ECO:0000259" key="6">
    <source>
        <dbReference type="PROSITE" id="PS50905"/>
    </source>
</evidence>
<evidence type="ECO:0000313" key="9">
    <source>
        <dbReference type="Proteomes" id="UP000308365"/>
    </source>
</evidence>
<dbReference type="Gene3D" id="1.20.1260.10">
    <property type="match status" value="1"/>
</dbReference>
<dbReference type="PROSITE" id="PS50905">
    <property type="entry name" value="FERRITIN_LIKE"/>
    <property type="match status" value="1"/>
</dbReference>
<organism evidence="7 9">
    <name type="scientific">Monodon monoceros</name>
    <name type="common">Narwhal</name>
    <name type="synonym">Ceratodon monodon</name>
    <dbReference type="NCBI Taxonomy" id="40151"/>
    <lineage>
        <taxon>Eukaryota</taxon>
        <taxon>Metazoa</taxon>
        <taxon>Chordata</taxon>
        <taxon>Craniata</taxon>
        <taxon>Vertebrata</taxon>
        <taxon>Euteleostomi</taxon>
        <taxon>Mammalia</taxon>
        <taxon>Eutheria</taxon>
        <taxon>Laurasiatheria</taxon>
        <taxon>Artiodactyla</taxon>
        <taxon>Whippomorpha</taxon>
        <taxon>Cetacea</taxon>
        <taxon>Odontoceti</taxon>
        <taxon>Monodontidae</taxon>
        <taxon>Monodon</taxon>
    </lineage>
</organism>
<dbReference type="Ensembl" id="ENSMMNT00015022244.1">
    <property type="protein sequence ID" value="ENSMMNP00015020240.1"/>
    <property type="gene ID" value="ENSMMNG00015014869.1"/>
</dbReference>
<evidence type="ECO:0000256" key="2">
    <source>
        <dbReference type="ARBA" id="ARBA00045578"/>
    </source>
</evidence>
<evidence type="ECO:0000313" key="7">
    <source>
        <dbReference type="EMBL" id="TKC47046.1"/>
    </source>
</evidence>
<dbReference type="InterPro" id="IPR009078">
    <property type="entry name" value="Ferritin-like_SF"/>
</dbReference>
<comment type="similarity">
    <text evidence="5">Belongs to the ferritin family.</text>
</comment>
<feature type="binding site" evidence="4">
    <location>
        <position position="95"/>
    </location>
    <ligand>
        <name>Fe cation</name>
        <dbReference type="ChEBI" id="CHEBI:24875"/>
        <label>1</label>
    </ligand>
</feature>
<proteinExistence type="inferred from homology"/>
<keyword evidence="4 5" id="KW-0408">Iron</keyword>
<evidence type="ECO:0000313" key="8">
    <source>
        <dbReference type="Ensembl" id="ENSMMNP00015020240.1"/>
    </source>
</evidence>
<dbReference type="SUPFAM" id="SSF47240">
    <property type="entry name" value="Ferritin-like"/>
    <property type="match status" value="1"/>
</dbReference>